<gene>
    <name evidence="1" type="ORF">R1CP_34630</name>
</gene>
<accession>A0A1B1KG02</accession>
<dbReference type="PATRIC" id="fig|37919.13.peg.7284"/>
<organism evidence="1 2">
    <name type="scientific">Rhodococcus opacus</name>
    <name type="common">Nocardia opaca</name>
    <dbReference type="NCBI Taxonomy" id="37919"/>
    <lineage>
        <taxon>Bacteria</taxon>
        <taxon>Bacillati</taxon>
        <taxon>Actinomycetota</taxon>
        <taxon>Actinomycetes</taxon>
        <taxon>Mycobacteriales</taxon>
        <taxon>Nocardiaceae</taxon>
        <taxon>Rhodococcus</taxon>
    </lineage>
</organism>
<dbReference type="Proteomes" id="UP000186108">
    <property type="component" value="Chromosome"/>
</dbReference>
<evidence type="ECO:0000313" key="2">
    <source>
        <dbReference type="Proteomes" id="UP000186108"/>
    </source>
</evidence>
<evidence type="ECO:0000313" key="1">
    <source>
        <dbReference type="EMBL" id="ANS31536.1"/>
    </source>
</evidence>
<dbReference type="AlphaFoldDB" id="A0A1B1KG02"/>
<protein>
    <submittedName>
        <fullName evidence="1">Periplasmic binding family protein</fullName>
    </submittedName>
</protein>
<dbReference type="RefSeq" id="WP_065492654.1">
    <property type="nucleotide sequence ID" value="NZ_CP009111.1"/>
</dbReference>
<dbReference type="EMBL" id="CP009111">
    <property type="protein sequence ID" value="ANS31536.1"/>
    <property type="molecule type" value="Genomic_DNA"/>
</dbReference>
<sequence length="92" mass="9905">MLTAAGYTVTGQPWDAKNDMSEISLENVAQIDSDIAFVANTSAPGELGIDPVLIGQMGPSRRDGVRRTDYRVWITGIGLTGANLILDDLERL</sequence>
<proteinExistence type="predicted"/>
<dbReference type="SUPFAM" id="SSF53807">
    <property type="entry name" value="Helical backbone' metal receptor"/>
    <property type="match status" value="1"/>
</dbReference>
<reference evidence="1 2" key="1">
    <citation type="submission" date="2014-07" db="EMBL/GenBank/DDBJ databases">
        <authorList>
            <person name="Zhang J.E."/>
            <person name="Yang H."/>
            <person name="Guo J."/>
            <person name="Deng Z."/>
            <person name="Luo H."/>
            <person name="Luo M."/>
            <person name="Zhao B."/>
        </authorList>
    </citation>
    <scope>NUCLEOTIDE SEQUENCE [LARGE SCALE GENOMIC DNA]</scope>
    <source>
        <strain evidence="1 2">1CP</strain>
    </source>
</reference>
<name>A0A1B1KG02_RHOOP</name>
<dbReference type="Gene3D" id="3.40.50.1980">
    <property type="entry name" value="Nitrogenase molybdenum iron protein domain"/>
    <property type="match status" value="1"/>
</dbReference>